<evidence type="ECO:0000256" key="8">
    <source>
        <dbReference type="ARBA" id="ARBA00023136"/>
    </source>
</evidence>
<evidence type="ECO:0000256" key="5">
    <source>
        <dbReference type="ARBA" id="ARBA00022967"/>
    </source>
</evidence>
<proteinExistence type="inferred from homology"/>
<evidence type="ECO:0000256" key="6">
    <source>
        <dbReference type="ARBA" id="ARBA00022989"/>
    </source>
</evidence>
<comment type="similarity">
    <text evidence="2">Belongs to the complex I subunit 5 family.</text>
</comment>
<evidence type="ECO:0000256" key="9">
    <source>
        <dbReference type="SAM" id="Phobius"/>
    </source>
</evidence>
<keyword evidence="5" id="KW-1278">Translocase</keyword>
<dbReference type="InterPro" id="IPR003945">
    <property type="entry name" value="NU5C-like"/>
</dbReference>
<evidence type="ECO:0000313" key="11">
    <source>
        <dbReference type="Proteomes" id="UP001497480"/>
    </source>
</evidence>
<dbReference type="GO" id="GO:0042773">
    <property type="term" value="P:ATP synthesis coupled electron transport"/>
    <property type="evidence" value="ECO:0007669"/>
    <property type="project" value="InterPro"/>
</dbReference>
<comment type="subcellular location">
    <subcellularLocation>
        <location evidence="1">Membrane</location>
        <topology evidence="1">Multi-pass membrane protein</topology>
    </subcellularLocation>
</comment>
<keyword evidence="11" id="KW-1185">Reference proteome</keyword>
<protein>
    <submittedName>
        <fullName evidence="10">Uncharacterized protein</fullName>
    </submittedName>
</protein>
<evidence type="ECO:0000256" key="1">
    <source>
        <dbReference type="ARBA" id="ARBA00004141"/>
    </source>
</evidence>
<dbReference type="PANTHER" id="PTHR42829">
    <property type="entry name" value="NADH-UBIQUINONE OXIDOREDUCTASE CHAIN 5"/>
    <property type="match status" value="1"/>
</dbReference>
<evidence type="ECO:0000256" key="7">
    <source>
        <dbReference type="ARBA" id="ARBA00023027"/>
    </source>
</evidence>
<dbReference type="GO" id="GO:0008137">
    <property type="term" value="F:NADH dehydrogenase (ubiquinone) activity"/>
    <property type="evidence" value="ECO:0007669"/>
    <property type="project" value="InterPro"/>
</dbReference>
<evidence type="ECO:0000313" key="10">
    <source>
        <dbReference type="EMBL" id="CAL0327734.1"/>
    </source>
</evidence>
<dbReference type="GO" id="GO:0016020">
    <property type="term" value="C:membrane"/>
    <property type="evidence" value="ECO:0007669"/>
    <property type="project" value="UniProtKB-SubCell"/>
</dbReference>
<reference evidence="10 11" key="1">
    <citation type="submission" date="2024-03" db="EMBL/GenBank/DDBJ databases">
        <authorList>
            <person name="Martinez-Hernandez J."/>
        </authorList>
    </citation>
    <scope>NUCLEOTIDE SEQUENCE [LARGE SCALE GENOMIC DNA]</scope>
</reference>
<keyword evidence="4 9" id="KW-0812">Transmembrane</keyword>
<keyword evidence="7" id="KW-0520">NAD</keyword>
<accession>A0AAV1Y3M2</accession>
<keyword evidence="6 9" id="KW-1133">Transmembrane helix</keyword>
<evidence type="ECO:0000256" key="3">
    <source>
        <dbReference type="ARBA" id="ARBA00022448"/>
    </source>
</evidence>
<gene>
    <name evidence="10" type="ORF">LLUT_LOCUS28794</name>
</gene>
<evidence type="ECO:0000256" key="4">
    <source>
        <dbReference type="ARBA" id="ARBA00022692"/>
    </source>
</evidence>
<comment type="caution">
    <text evidence="10">The sequence shown here is derived from an EMBL/GenBank/DDBJ whole genome shotgun (WGS) entry which is preliminary data.</text>
</comment>
<dbReference type="GO" id="GO:0003954">
    <property type="term" value="F:NADH dehydrogenase activity"/>
    <property type="evidence" value="ECO:0007669"/>
    <property type="project" value="TreeGrafter"/>
</dbReference>
<keyword evidence="8 9" id="KW-0472">Membrane</keyword>
<name>A0AAV1Y3M2_LUPLU</name>
<dbReference type="GO" id="GO:0015990">
    <property type="term" value="P:electron transport coupled proton transport"/>
    <property type="evidence" value="ECO:0007669"/>
    <property type="project" value="TreeGrafter"/>
</dbReference>
<dbReference type="AlphaFoldDB" id="A0AAV1Y3M2"/>
<dbReference type="PANTHER" id="PTHR42829:SF2">
    <property type="entry name" value="NADH-UBIQUINONE OXIDOREDUCTASE CHAIN 5"/>
    <property type="match status" value="1"/>
</dbReference>
<keyword evidence="3" id="KW-0813">Transport</keyword>
<sequence length="110" mass="12615">MNKYRSDIRFPWKIKLVSRVMGNLPARFEEHLIRMRDKAATESMLVNRVGDFGLAPGISGRFTLFQIVDFSTIFARASARRNYWISCNMRFNGITLICILLLIGAVEKTA</sequence>
<dbReference type="EMBL" id="CAXHTB010000020">
    <property type="protein sequence ID" value="CAL0327734.1"/>
    <property type="molecule type" value="Genomic_DNA"/>
</dbReference>
<feature type="transmembrane region" description="Helical" evidence="9">
    <location>
        <begin position="89"/>
        <end position="106"/>
    </location>
</feature>
<evidence type="ECO:0000256" key="2">
    <source>
        <dbReference type="ARBA" id="ARBA00008200"/>
    </source>
</evidence>
<dbReference type="Proteomes" id="UP001497480">
    <property type="component" value="Unassembled WGS sequence"/>
</dbReference>
<organism evidence="10 11">
    <name type="scientific">Lupinus luteus</name>
    <name type="common">European yellow lupine</name>
    <dbReference type="NCBI Taxonomy" id="3873"/>
    <lineage>
        <taxon>Eukaryota</taxon>
        <taxon>Viridiplantae</taxon>
        <taxon>Streptophyta</taxon>
        <taxon>Embryophyta</taxon>
        <taxon>Tracheophyta</taxon>
        <taxon>Spermatophyta</taxon>
        <taxon>Magnoliopsida</taxon>
        <taxon>eudicotyledons</taxon>
        <taxon>Gunneridae</taxon>
        <taxon>Pentapetalae</taxon>
        <taxon>rosids</taxon>
        <taxon>fabids</taxon>
        <taxon>Fabales</taxon>
        <taxon>Fabaceae</taxon>
        <taxon>Papilionoideae</taxon>
        <taxon>50 kb inversion clade</taxon>
        <taxon>genistoids sensu lato</taxon>
        <taxon>core genistoids</taxon>
        <taxon>Genisteae</taxon>
        <taxon>Lupinus</taxon>
    </lineage>
</organism>